<dbReference type="Proteomes" id="UP000059574">
    <property type="component" value="Chromosome"/>
</dbReference>
<reference evidence="2" key="1">
    <citation type="submission" date="2015-11" db="EMBL/GenBank/DDBJ databases">
        <authorList>
            <person name="Kumar R."/>
            <person name="Singh D."/>
            <person name="Swarnkar M.K."/>
            <person name="Singh A.K."/>
            <person name="Kumar S."/>
        </authorList>
    </citation>
    <scope>NUCLEOTIDE SEQUENCE [LARGE SCALE GENOMIC DNA]</scope>
    <source>
        <strain evidence="2">ERGS4:06</strain>
    </source>
</reference>
<name>A0A0S2M4I2_9MICC</name>
<dbReference type="OrthoDB" id="2510110at2"/>
<organism evidence="1 2">
    <name type="scientific">Arthrobacter alpinus</name>
    <dbReference type="NCBI Taxonomy" id="656366"/>
    <lineage>
        <taxon>Bacteria</taxon>
        <taxon>Bacillati</taxon>
        <taxon>Actinomycetota</taxon>
        <taxon>Actinomycetes</taxon>
        <taxon>Micrococcales</taxon>
        <taxon>Micrococcaceae</taxon>
        <taxon>Arthrobacter</taxon>
    </lineage>
</organism>
<dbReference type="SUPFAM" id="SSF53850">
    <property type="entry name" value="Periplasmic binding protein-like II"/>
    <property type="match status" value="1"/>
</dbReference>
<dbReference type="Gene3D" id="3.40.190.10">
    <property type="entry name" value="Periplasmic binding protein-like II"/>
    <property type="match status" value="1"/>
</dbReference>
<dbReference type="EMBL" id="CP013200">
    <property type="protein sequence ID" value="ALO68359.1"/>
    <property type="molecule type" value="Genomic_DNA"/>
</dbReference>
<dbReference type="AlphaFoldDB" id="A0A0S2M4I2"/>
<proteinExistence type="predicted"/>
<evidence type="ECO:0000313" key="1">
    <source>
        <dbReference type="EMBL" id="ALO68359.1"/>
    </source>
</evidence>
<dbReference type="Pfam" id="PF13416">
    <property type="entry name" value="SBP_bac_8"/>
    <property type="match status" value="1"/>
</dbReference>
<reference evidence="1 2" key="2">
    <citation type="journal article" date="2016" name="J. Biotechnol.">
        <title>Complete genome sequence of Arthrobacter alpinus ERGS4:06, a yellow pigmented bacterium tolerant to cold and radiations isolated from Sikkim Himalaya.</title>
        <authorList>
            <person name="Kumar R."/>
            <person name="Singh D."/>
            <person name="Swarnkar M.K."/>
            <person name="Singh A.K."/>
            <person name="Kumar S."/>
        </authorList>
    </citation>
    <scope>NUCLEOTIDE SEQUENCE [LARGE SCALE GENOMIC DNA]</scope>
    <source>
        <strain evidence="1 2">ERGS4:06</strain>
    </source>
</reference>
<gene>
    <name evidence="1" type="ORF">AS189_05905</name>
</gene>
<sequence>MQTWDLFSGSDGISMRSMIANFSNESAVNVRPVTLAWGSPYYTKLAMAASSGKAPDTAIMHLSRLAGFAPGGLLEPYDLELLAEFGVREEDFAPAVWKNCHYEGQLFAVPLDTHPFVVFYNKDIAEKAGVLDSSGAISSITSAEGMLEVGRKLAKVTGKQGISFGHVLDSAQPWRLFWGLYAQTGGGYTIEVGSPAVLDTAKAAEVLTFLTQMMDGKIALKNQTYAGGIADFTSGTTGLILSGAWEMPALKGAIPNLGAMPMPTMFGTPANYADSHSYVLPRQVSEDPQRRRTAHQFVAGLIKQGQKWAEAGHIPAFLPVQETPAYQNLHPQVDYAAAGTTPVFDPPVWFSGAGTDFQNQLSQTISACFQGTLDPPAAVSSMLEIINKMLSAPNPT</sequence>
<dbReference type="InterPro" id="IPR050490">
    <property type="entry name" value="Bact_solute-bd_prot1"/>
</dbReference>
<accession>A0A0S2M4I2</accession>
<dbReference type="PANTHER" id="PTHR43649:SF14">
    <property type="entry name" value="BLR3389 PROTEIN"/>
    <property type="match status" value="1"/>
</dbReference>
<dbReference type="PANTHER" id="PTHR43649">
    <property type="entry name" value="ARABINOSE-BINDING PROTEIN-RELATED"/>
    <property type="match status" value="1"/>
</dbReference>
<evidence type="ECO:0000313" key="2">
    <source>
        <dbReference type="Proteomes" id="UP000059574"/>
    </source>
</evidence>
<dbReference type="InterPro" id="IPR006059">
    <property type="entry name" value="SBP"/>
</dbReference>
<protein>
    <submittedName>
        <fullName evidence="1">ABC transporter substrate-binding protein</fullName>
    </submittedName>
</protein>